<keyword evidence="3" id="KW-0949">S-adenosyl-L-methionine</keyword>
<evidence type="ECO:0000256" key="2">
    <source>
        <dbReference type="ARBA" id="ARBA00022679"/>
    </source>
</evidence>
<dbReference type="EMBL" id="MIKC01000023">
    <property type="protein sequence ID" value="OEG22216.1"/>
    <property type="molecule type" value="Genomic_DNA"/>
</dbReference>
<evidence type="ECO:0000313" key="6">
    <source>
        <dbReference type="Proteomes" id="UP000094469"/>
    </source>
</evidence>
<keyword evidence="2 5" id="KW-0808">Transferase</keyword>
<organism evidence="5 6">
    <name type="scientific">Enterococcus ureilyticus</name>
    <dbReference type="NCBI Taxonomy" id="1131292"/>
    <lineage>
        <taxon>Bacteria</taxon>
        <taxon>Bacillati</taxon>
        <taxon>Bacillota</taxon>
        <taxon>Bacilli</taxon>
        <taxon>Lactobacillales</taxon>
        <taxon>Enterococcaceae</taxon>
        <taxon>Enterococcus</taxon>
    </lineage>
</organism>
<protein>
    <submittedName>
        <fullName evidence="5">SAM-dependent methyltransferase</fullName>
    </submittedName>
</protein>
<dbReference type="Proteomes" id="UP000094469">
    <property type="component" value="Unassembled WGS sequence"/>
</dbReference>
<dbReference type="OrthoDB" id="9791837at2"/>
<feature type="domain" description="Methyltransferase type 11" evidence="4">
    <location>
        <begin position="46"/>
        <end position="140"/>
    </location>
</feature>
<evidence type="ECO:0000256" key="3">
    <source>
        <dbReference type="ARBA" id="ARBA00022691"/>
    </source>
</evidence>
<dbReference type="SUPFAM" id="SSF53335">
    <property type="entry name" value="S-adenosyl-L-methionine-dependent methyltransferases"/>
    <property type="match status" value="1"/>
</dbReference>
<dbReference type="GO" id="GO:0032259">
    <property type="term" value="P:methylation"/>
    <property type="evidence" value="ECO:0007669"/>
    <property type="project" value="UniProtKB-KW"/>
</dbReference>
<dbReference type="PANTHER" id="PTHR43464:SF19">
    <property type="entry name" value="UBIQUINONE BIOSYNTHESIS O-METHYLTRANSFERASE, MITOCHONDRIAL"/>
    <property type="match status" value="1"/>
</dbReference>
<reference evidence="6" key="1">
    <citation type="submission" date="2016-09" db="EMBL/GenBank/DDBJ databases">
        <authorList>
            <person name="Gulvik C.A."/>
        </authorList>
    </citation>
    <scope>NUCLEOTIDE SEQUENCE [LARGE SCALE GENOMIC DNA]</scope>
    <source>
        <strain evidence="6">LMG 26676</strain>
    </source>
</reference>
<name>A0A1E5HBK4_9ENTE</name>
<comment type="caution">
    <text evidence="5">The sequence shown here is derived from an EMBL/GenBank/DDBJ whole genome shotgun (WGS) entry which is preliminary data.</text>
</comment>
<evidence type="ECO:0000259" key="4">
    <source>
        <dbReference type="Pfam" id="PF08241"/>
    </source>
</evidence>
<dbReference type="GO" id="GO:0008168">
    <property type="term" value="F:methyltransferase activity"/>
    <property type="evidence" value="ECO:0007669"/>
    <property type="project" value="UniProtKB-KW"/>
</dbReference>
<evidence type="ECO:0000256" key="1">
    <source>
        <dbReference type="ARBA" id="ARBA00022603"/>
    </source>
</evidence>
<dbReference type="InterPro" id="IPR013216">
    <property type="entry name" value="Methyltransf_11"/>
</dbReference>
<dbReference type="STRING" id="1131292.BCR24_03550"/>
<dbReference type="AlphaFoldDB" id="A0A1E5HBK4"/>
<dbReference type="Pfam" id="PF08241">
    <property type="entry name" value="Methyltransf_11"/>
    <property type="match status" value="1"/>
</dbReference>
<keyword evidence="1 5" id="KW-0489">Methyltransferase</keyword>
<evidence type="ECO:0000313" key="5">
    <source>
        <dbReference type="EMBL" id="OEG22216.1"/>
    </source>
</evidence>
<dbReference type="PANTHER" id="PTHR43464">
    <property type="entry name" value="METHYLTRANSFERASE"/>
    <property type="match status" value="1"/>
</dbReference>
<dbReference type="InterPro" id="IPR029063">
    <property type="entry name" value="SAM-dependent_MTases_sf"/>
</dbReference>
<sequence length="248" mass="28515">MKNEYDNPHFFDAYSQMTRSKKGLEGAGEWYELKKLLPDFTGRTVLDLGCGYGWHCRYAVEQGAEKVIGIDLSERMIERAQAMTDSSKISYLLMSMEEIDTLNETFDIVISSLSLHYVSSFDTIAKKVNDCLKPNGDFIFSTEHPIFSAQGTQEWIYDQNGQPLYWPVDRYFDESIRETSFLGEQVLKYHKTLTTYINGLLINGFQLTHLIEPMPAPEMLAANTEMRDELRRPMMLIVSAKKTTNQTN</sequence>
<dbReference type="Gene3D" id="3.40.50.150">
    <property type="entry name" value="Vaccinia Virus protein VP39"/>
    <property type="match status" value="1"/>
</dbReference>
<dbReference type="CDD" id="cd02440">
    <property type="entry name" value="AdoMet_MTases"/>
    <property type="match status" value="1"/>
</dbReference>
<proteinExistence type="predicted"/>
<keyword evidence="6" id="KW-1185">Reference proteome</keyword>
<dbReference type="RefSeq" id="WP_069640325.1">
    <property type="nucleotide sequence ID" value="NZ_JAFBEZ010000018.1"/>
</dbReference>
<accession>A0A1E5HBK4</accession>
<gene>
    <name evidence="5" type="ORF">BCR24_03550</name>
</gene>